<dbReference type="Pfam" id="PF00932">
    <property type="entry name" value="LTD"/>
    <property type="match status" value="1"/>
</dbReference>
<dbReference type="InterPro" id="IPR001322">
    <property type="entry name" value="Lamin_tail_dom"/>
</dbReference>
<gene>
    <name evidence="3" type="ORF">GCM10008994_20430</name>
</gene>
<sequence>MLVSDGQAVSVQTQQAAPTDPLSLRDGDVVEPGTAGGVTERERIGGEGTGAIDTGDEPDETDSDYDSETDSNTSTLAVAEINSDAEGRDGENLNDEYVVFEKTGTETLDLSSWTVADDVDQTYTIPDSFTLAPGETVTLSPGVTPQPIANYTGARCH</sequence>
<dbReference type="PROSITE" id="PS51841">
    <property type="entry name" value="LTD"/>
    <property type="match status" value="1"/>
</dbReference>
<organism evidence="3 4">
    <name type="scientific">Halorubrum ejinorense</name>
    <dbReference type="NCBI Taxonomy" id="425309"/>
    <lineage>
        <taxon>Archaea</taxon>
        <taxon>Methanobacteriati</taxon>
        <taxon>Methanobacteriota</taxon>
        <taxon>Stenosarchaea group</taxon>
        <taxon>Halobacteria</taxon>
        <taxon>Halobacteriales</taxon>
        <taxon>Haloferacaceae</taxon>
        <taxon>Halorubrum</taxon>
    </lineage>
</organism>
<dbReference type="EMBL" id="BAAADQ010000012">
    <property type="protein sequence ID" value="GAA0545453.1"/>
    <property type="molecule type" value="Genomic_DNA"/>
</dbReference>
<reference evidence="3" key="1">
    <citation type="journal article" date="2014" name="Int. J. Syst. Evol. Microbiol.">
        <title>Complete genome sequence of Corynebacterium casei LMG S-19264T (=DSM 44701T), isolated from a smear-ripened cheese.</title>
        <authorList>
            <consortium name="US DOE Joint Genome Institute (JGI-PGF)"/>
            <person name="Walter F."/>
            <person name="Albersmeier A."/>
            <person name="Kalinowski J."/>
            <person name="Ruckert C."/>
        </authorList>
    </citation>
    <scope>NUCLEOTIDE SEQUENCE</scope>
    <source>
        <strain evidence="3">JCM 14265</strain>
    </source>
</reference>
<dbReference type="Gene3D" id="2.60.40.1260">
    <property type="entry name" value="Lamin Tail domain"/>
    <property type="match status" value="1"/>
</dbReference>
<comment type="caution">
    <text evidence="3">The sequence shown here is derived from an EMBL/GenBank/DDBJ whole genome shotgun (WGS) entry which is preliminary data.</text>
</comment>
<dbReference type="AlphaFoldDB" id="A0AAV3ST49"/>
<proteinExistence type="predicted"/>
<dbReference type="Proteomes" id="UP001501425">
    <property type="component" value="Unassembled WGS sequence"/>
</dbReference>
<evidence type="ECO:0000313" key="4">
    <source>
        <dbReference type="Proteomes" id="UP001501425"/>
    </source>
</evidence>
<feature type="compositionally biased region" description="Acidic residues" evidence="1">
    <location>
        <begin position="54"/>
        <end position="69"/>
    </location>
</feature>
<dbReference type="InterPro" id="IPR036415">
    <property type="entry name" value="Lamin_tail_dom_sf"/>
</dbReference>
<feature type="compositionally biased region" description="Polar residues" evidence="1">
    <location>
        <begin position="7"/>
        <end position="17"/>
    </location>
</feature>
<feature type="region of interest" description="Disordered" evidence="1">
    <location>
        <begin position="1"/>
        <end position="93"/>
    </location>
</feature>
<name>A0AAV3ST49_9EURY</name>
<evidence type="ECO:0000313" key="3">
    <source>
        <dbReference type="EMBL" id="GAA0545453.1"/>
    </source>
</evidence>
<feature type="domain" description="LTD" evidence="2">
    <location>
        <begin position="68"/>
        <end position="155"/>
    </location>
</feature>
<protein>
    <recommendedName>
        <fullName evidence="2">LTD domain-containing protein</fullName>
    </recommendedName>
</protein>
<accession>A0AAV3ST49</accession>
<evidence type="ECO:0000259" key="2">
    <source>
        <dbReference type="PROSITE" id="PS51841"/>
    </source>
</evidence>
<evidence type="ECO:0000256" key="1">
    <source>
        <dbReference type="SAM" id="MobiDB-lite"/>
    </source>
</evidence>
<reference evidence="3" key="2">
    <citation type="submission" date="2023-12" db="EMBL/GenBank/DDBJ databases">
        <authorList>
            <person name="Sun Q."/>
            <person name="Inoue M."/>
        </authorList>
    </citation>
    <scope>NUCLEOTIDE SEQUENCE</scope>
    <source>
        <strain evidence="3">JCM 14265</strain>
    </source>
</reference>
<dbReference type="SUPFAM" id="SSF74853">
    <property type="entry name" value="Lamin A/C globular tail domain"/>
    <property type="match status" value="1"/>
</dbReference>